<reference evidence="7 8" key="1">
    <citation type="journal article" date="2019" name="Int. J. Syst. Evol. Microbiol.">
        <title>Undibacterium piscinae sp. nov., isolated from Korean shiner intestine.</title>
        <authorList>
            <person name="Lee S.Y."/>
            <person name="Kang W."/>
            <person name="Kim P.S."/>
            <person name="Kim H.S."/>
            <person name="Sung H."/>
            <person name="Shin N.R."/>
            <person name="Whon T.W."/>
            <person name="Yun J.H."/>
            <person name="Lee J.Y."/>
            <person name="Lee J.Y."/>
            <person name="Jung M.J."/>
            <person name="Jeong Y.S."/>
            <person name="Tak E.J."/>
            <person name="Han J.E."/>
            <person name="Hyun D.W."/>
            <person name="Kang M.S."/>
            <person name="Lee K.E."/>
            <person name="Lee B.H."/>
            <person name="Bae J.W."/>
        </authorList>
    </citation>
    <scope>NUCLEOTIDE SEQUENCE [LARGE SCALE GENOMIC DNA]</scope>
    <source>
        <strain evidence="7 8">S11R28</strain>
    </source>
</reference>
<protein>
    <submittedName>
        <fullName evidence="7">Type II secretion system protein</fullName>
    </submittedName>
</protein>
<dbReference type="GO" id="GO:0016020">
    <property type="term" value="C:membrane"/>
    <property type="evidence" value="ECO:0007669"/>
    <property type="project" value="UniProtKB-SubCell"/>
</dbReference>
<dbReference type="OrthoDB" id="5786415at2"/>
<evidence type="ECO:0000313" key="7">
    <source>
        <dbReference type="EMBL" id="QJQ05969.1"/>
    </source>
</evidence>
<accession>A0A6M4A7C2</accession>
<evidence type="ECO:0000256" key="4">
    <source>
        <dbReference type="ARBA" id="ARBA00022989"/>
    </source>
</evidence>
<dbReference type="InterPro" id="IPR002416">
    <property type="entry name" value="T2SS_protein-GspH"/>
</dbReference>
<dbReference type="PRINTS" id="PR00885">
    <property type="entry name" value="BCTERIALGSPH"/>
</dbReference>
<dbReference type="NCBIfam" id="TIGR02532">
    <property type="entry name" value="IV_pilin_GFxxxE"/>
    <property type="match status" value="1"/>
</dbReference>
<proteinExistence type="predicted"/>
<keyword evidence="4 6" id="KW-1133">Transmembrane helix</keyword>
<keyword evidence="5 6" id="KW-0472">Membrane</keyword>
<dbReference type="KEGG" id="upi:EJG51_009030"/>
<evidence type="ECO:0000256" key="5">
    <source>
        <dbReference type="ARBA" id="ARBA00023136"/>
    </source>
</evidence>
<evidence type="ECO:0000256" key="2">
    <source>
        <dbReference type="ARBA" id="ARBA00022481"/>
    </source>
</evidence>
<dbReference type="Proteomes" id="UP000274350">
    <property type="component" value="Chromosome"/>
</dbReference>
<evidence type="ECO:0000313" key="8">
    <source>
        <dbReference type="Proteomes" id="UP000274350"/>
    </source>
</evidence>
<dbReference type="GO" id="GO:0015628">
    <property type="term" value="P:protein secretion by the type II secretion system"/>
    <property type="evidence" value="ECO:0007669"/>
    <property type="project" value="InterPro"/>
</dbReference>
<dbReference type="InterPro" id="IPR045584">
    <property type="entry name" value="Pilin-like"/>
</dbReference>
<feature type="transmembrane region" description="Helical" evidence="6">
    <location>
        <begin position="20"/>
        <end position="39"/>
    </location>
</feature>
<comment type="subcellular location">
    <subcellularLocation>
        <location evidence="1">Membrane</location>
        <topology evidence="1">Single-pass membrane protein</topology>
    </subcellularLocation>
</comment>
<evidence type="ECO:0000256" key="6">
    <source>
        <dbReference type="SAM" id="Phobius"/>
    </source>
</evidence>
<dbReference type="GO" id="GO:0015627">
    <property type="term" value="C:type II protein secretion system complex"/>
    <property type="evidence" value="ECO:0007669"/>
    <property type="project" value="InterPro"/>
</dbReference>
<dbReference type="InterPro" id="IPR012902">
    <property type="entry name" value="N_methyl_site"/>
</dbReference>
<keyword evidence="2" id="KW-0488">Methylation</keyword>
<dbReference type="EMBL" id="CP051152">
    <property type="protein sequence ID" value="QJQ05969.1"/>
    <property type="molecule type" value="Genomic_DNA"/>
</dbReference>
<sequence>MANVYHGLGNKSKGFTLIELVMVMVLIGILAVAIIPRFANRNSFDARGYFDQSISLLRYAQKLAVAQRRDVFVNIHAPSATICLSYVADTSCSDLTNAAINPADQTKIYKPAPAGVVSFANSLSFSFSALGKPSLANTTLINMTGDGILQTITVERDTGYVH</sequence>
<dbReference type="AlphaFoldDB" id="A0A6M4A7C2"/>
<evidence type="ECO:0000256" key="1">
    <source>
        <dbReference type="ARBA" id="ARBA00004167"/>
    </source>
</evidence>
<dbReference type="SUPFAM" id="SSF54523">
    <property type="entry name" value="Pili subunits"/>
    <property type="match status" value="1"/>
</dbReference>
<dbReference type="PROSITE" id="PS00409">
    <property type="entry name" value="PROKAR_NTER_METHYL"/>
    <property type="match status" value="1"/>
</dbReference>
<keyword evidence="3 6" id="KW-0812">Transmembrane</keyword>
<keyword evidence="8" id="KW-1185">Reference proteome</keyword>
<organism evidence="7 8">
    <name type="scientific">Undibacterium piscinae</name>
    <dbReference type="NCBI Taxonomy" id="2495591"/>
    <lineage>
        <taxon>Bacteria</taxon>
        <taxon>Pseudomonadati</taxon>
        <taxon>Pseudomonadota</taxon>
        <taxon>Betaproteobacteria</taxon>
        <taxon>Burkholderiales</taxon>
        <taxon>Oxalobacteraceae</taxon>
        <taxon>Undibacterium</taxon>
    </lineage>
</organism>
<name>A0A6M4A7C2_9BURK</name>
<dbReference type="Gene3D" id="3.30.700.10">
    <property type="entry name" value="Glycoprotein, Type 4 Pilin"/>
    <property type="match status" value="1"/>
</dbReference>
<evidence type="ECO:0000256" key="3">
    <source>
        <dbReference type="ARBA" id="ARBA00022692"/>
    </source>
</evidence>
<dbReference type="Pfam" id="PF07963">
    <property type="entry name" value="N_methyl"/>
    <property type="match status" value="1"/>
</dbReference>
<gene>
    <name evidence="7" type="ORF">EJG51_009030</name>
</gene>